<evidence type="ECO:0000256" key="1">
    <source>
        <dbReference type="SAM" id="MobiDB-lite"/>
    </source>
</evidence>
<evidence type="ECO:0000256" key="2">
    <source>
        <dbReference type="SAM" id="Phobius"/>
    </source>
</evidence>
<dbReference type="PROSITE" id="PS51257">
    <property type="entry name" value="PROKAR_LIPOPROTEIN"/>
    <property type="match status" value="1"/>
</dbReference>
<feature type="transmembrane region" description="Helical" evidence="2">
    <location>
        <begin position="12"/>
        <end position="33"/>
    </location>
</feature>
<feature type="compositionally biased region" description="Acidic residues" evidence="1">
    <location>
        <begin position="325"/>
        <end position="342"/>
    </location>
</feature>
<keyword evidence="4" id="KW-1185">Reference proteome</keyword>
<reference evidence="3 4" key="1">
    <citation type="submission" date="2023-09" db="EMBL/GenBank/DDBJ databases">
        <title>Pangenome analysis of Batrachochytrium dendrobatidis and related Chytrids.</title>
        <authorList>
            <person name="Yacoub M.N."/>
            <person name="Stajich J.E."/>
            <person name="James T.Y."/>
        </authorList>
    </citation>
    <scope>NUCLEOTIDE SEQUENCE [LARGE SCALE GENOMIC DNA]</scope>
    <source>
        <strain evidence="3 4">JEL0888</strain>
    </source>
</reference>
<feature type="compositionally biased region" description="Polar residues" evidence="1">
    <location>
        <begin position="386"/>
        <end position="396"/>
    </location>
</feature>
<evidence type="ECO:0000313" key="3">
    <source>
        <dbReference type="EMBL" id="KAL2918928.1"/>
    </source>
</evidence>
<feature type="region of interest" description="Disordered" evidence="1">
    <location>
        <begin position="135"/>
        <end position="171"/>
    </location>
</feature>
<keyword evidence="2" id="KW-0812">Transmembrane</keyword>
<feature type="compositionally biased region" description="Pro residues" evidence="1">
    <location>
        <begin position="137"/>
        <end position="169"/>
    </location>
</feature>
<feature type="transmembrane region" description="Helical" evidence="2">
    <location>
        <begin position="111"/>
        <end position="133"/>
    </location>
</feature>
<feature type="transmembrane region" description="Helical" evidence="2">
    <location>
        <begin position="180"/>
        <end position="199"/>
    </location>
</feature>
<keyword evidence="2" id="KW-0472">Membrane</keyword>
<dbReference type="EMBL" id="JADGIZ020000005">
    <property type="protein sequence ID" value="KAL2918928.1"/>
    <property type="molecule type" value="Genomic_DNA"/>
</dbReference>
<sequence length="412" mass="41975">MYRFASSAAGVAGVIGLGAAACELLGVAAALVARNRTLRPAVFLWALAAAIAQIVLVVLGFCAVLAGPHDAPLPPAAAAVSQAAGLAASAAIVALLLLKIKAVFPVSTLQFQSWAGVGASLILFNIVLLASSLGGPPDSPSPPPDGPHIPPTPPPPSQPPPATPLPPVADPSNTGVRESIYTLLESLFSLAALCTLVWASTCHKPSNRSTSASALLDIDGMSKMPASASVPPPPSPLRRAGITPLVAVRFVYVVVLHVALVAVSAAFLVGAGSDLWPTTDVMHGLLYAGELSLLLALRLQPSSARPRRNFSCDPMNSFAAADNANNDDDDDDDDDIDDDIDDDKEYDVVAPTAFAAFTKRGSAMTAASASIGSLGSLPRVGHGSSIIASTSTNPDPTQTPPVVGSSETVQIT</sequence>
<proteinExistence type="predicted"/>
<comment type="caution">
    <text evidence="3">The sequence shown here is derived from an EMBL/GenBank/DDBJ whole genome shotgun (WGS) entry which is preliminary data.</text>
</comment>
<dbReference type="Proteomes" id="UP001527925">
    <property type="component" value="Unassembled WGS sequence"/>
</dbReference>
<feature type="region of interest" description="Disordered" evidence="1">
    <location>
        <begin position="383"/>
        <end position="412"/>
    </location>
</feature>
<gene>
    <name evidence="3" type="ORF">HK105_201762</name>
</gene>
<organism evidence="3 4">
    <name type="scientific">Polyrhizophydium stewartii</name>
    <dbReference type="NCBI Taxonomy" id="2732419"/>
    <lineage>
        <taxon>Eukaryota</taxon>
        <taxon>Fungi</taxon>
        <taxon>Fungi incertae sedis</taxon>
        <taxon>Chytridiomycota</taxon>
        <taxon>Chytridiomycota incertae sedis</taxon>
        <taxon>Chytridiomycetes</taxon>
        <taxon>Rhizophydiales</taxon>
        <taxon>Rhizophydiales incertae sedis</taxon>
        <taxon>Polyrhizophydium</taxon>
    </lineage>
</organism>
<feature type="transmembrane region" description="Helical" evidence="2">
    <location>
        <begin position="78"/>
        <end position="99"/>
    </location>
</feature>
<name>A0ABR4NHB6_9FUNG</name>
<feature type="transmembrane region" description="Helical" evidence="2">
    <location>
        <begin position="281"/>
        <end position="299"/>
    </location>
</feature>
<evidence type="ECO:0000313" key="4">
    <source>
        <dbReference type="Proteomes" id="UP001527925"/>
    </source>
</evidence>
<accession>A0ABR4NHB6</accession>
<protein>
    <submittedName>
        <fullName evidence="3">Uncharacterized protein</fullName>
    </submittedName>
</protein>
<feature type="region of interest" description="Disordered" evidence="1">
    <location>
        <begin position="304"/>
        <end position="342"/>
    </location>
</feature>
<feature type="transmembrane region" description="Helical" evidence="2">
    <location>
        <begin position="246"/>
        <end position="269"/>
    </location>
</feature>
<feature type="transmembrane region" description="Helical" evidence="2">
    <location>
        <begin position="42"/>
        <end position="66"/>
    </location>
</feature>
<keyword evidence="2" id="KW-1133">Transmembrane helix</keyword>